<sequence>MMFANTVLAWGLGAALTSVAAWAAPPRSVDQEAPGVRTAWQMVPVETRPGDAAHGWRYFVQPGEHRAVVISPSGDYYYSQGQGLARVFTAGGAG</sequence>
<feature type="signal peptide" evidence="1">
    <location>
        <begin position="1"/>
        <end position="23"/>
    </location>
</feature>
<dbReference type="AlphaFoldDB" id="A0A940YCX9"/>
<feature type="chain" id="PRO_5037312809" evidence="1">
    <location>
        <begin position="24"/>
        <end position="94"/>
    </location>
</feature>
<reference evidence="2 3" key="1">
    <citation type="submission" date="2021-04" db="EMBL/GenBank/DDBJ databases">
        <title>The genome sequence of Ideonella sp. 3Y2.</title>
        <authorList>
            <person name="Liu Y."/>
        </authorList>
    </citation>
    <scope>NUCLEOTIDE SEQUENCE [LARGE SCALE GENOMIC DNA]</scope>
    <source>
        <strain evidence="2 3">3Y2</strain>
    </source>
</reference>
<dbReference type="Proteomes" id="UP000676246">
    <property type="component" value="Unassembled WGS sequence"/>
</dbReference>
<comment type="caution">
    <text evidence="2">The sequence shown here is derived from an EMBL/GenBank/DDBJ whole genome shotgun (WGS) entry which is preliminary data.</text>
</comment>
<evidence type="ECO:0000313" key="2">
    <source>
        <dbReference type="EMBL" id="MBQ0933283.1"/>
    </source>
</evidence>
<keyword evidence="3" id="KW-1185">Reference proteome</keyword>
<evidence type="ECO:0000313" key="3">
    <source>
        <dbReference type="Proteomes" id="UP000676246"/>
    </source>
</evidence>
<name>A0A940YCX9_9BURK</name>
<dbReference type="EMBL" id="JAGQDD010000026">
    <property type="protein sequence ID" value="MBQ0933283.1"/>
    <property type="molecule type" value="Genomic_DNA"/>
</dbReference>
<keyword evidence="1" id="KW-0732">Signal</keyword>
<protein>
    <submittedName>
        <fullName evidence="2">Uncharacterized protein</fullName>
    </submittedName>
</protein>
<accession>A0A940YCX9</accession>
<gene>
    <name evidence="2" type="ORF">KAK03_22650</name>
</gene>
<dbReference type="RefSeq" id="WP_210856952.1">
    <property type="nucleotide sequence ID" value="NZ_JAGQDD010000026.1"/>
</dbReference>
<evidence type="ECO:0000256" key="1">
    <source>
        <dbReference type="SAM" id="SignalP"/>
    </source>
</evidence>
<proteinExistence type="predicted"/>
<organism evidence="2 3">
    <name type="scientific">Ideonella alba</name>
    <dbReference type="NCBI Taxonomy" id="2824118"/>
    <lineage>
        <taxon>Bacteria</taxon>
        <taxon>Pseudomonadati</taxon>
        <taxon>Pseudomonadota</taxon>
        <taxon>Betaproteobacteria</taxon>
        <taxon>Burkholderiales</taxon>
        <taxon>Sphaerotilaceae</taxon>
        <taxon>Ideonella</taxon>
    </lineage>
</organism>